<dbReference type="AlphaFoldDB" id="A0A8S9Z5H7"/>
<sequence>MNGERTYHVHAAGWPFKIVPSDSWSINQSRVSKRQWAGCPLTSELPTDQRIPDHSTLVYLQQYFVGFSDSKPETS</sequence>
<name>A0A8S9Z5H7_9TREM</name>
<reference evidence="1" key="1">
    <citation type="submission" date="2019-07" db="EMBL/GenBank/DDBJ databases">
        <title>Annotation for the trematode Paragonimus miyazaki's.</title>
        <authorList>
            <person name="Choi Y.-J."/>
        </authorList>
    </citation>
    <scope>NUCLEOTIDE SEQUENCE</scope>
    <source>
        <strain evidence="1">Japan</strain>
    </source>
</reference>
<organism evidence="1 2">
    <name type="scientific">Paragonimus skrjabini miyazakii</name>
    <dbReference type="NCBI Taxonomy" id="59628"/>
    <lineage>
        <taxon>Eukaryota</taxon>
        <taxon>Metazoa</taxon>
        <taxon>Spiralia</taxon>
        <taxon>Lophotrochozoa</taxon>
        <taxon>Platyhelminthes</taxon>
        <taxon>Trematoda</taxon>
        <taxon>Digenea</taxon>
        <taxon>Plagiorchiida</taxon>
        <taxon>Troglotremata</taxon>
        <taxon>Troglotrematidae</taxon>
        <taxon>Paragonimus</taxon>
    </lineage>
</organism>
<proteinExistence type="predicted"/>
<dbReference type="Proteomes" id="UP000822476">
    <property type="component" value="Unassembled WGS sequence"/>
</dbReference>
<protein>
    <submittedName>
        <fullName evidence="1">Uncharacterized protein</fullName>
    </submittedName>
</protein>
<gene>
    <name evidence="1" type="ORF">EG68_00008</name>
</gene>
<keyword evidence="2" id="KW-1185">Reference proteome</keyword>
<accession>A0A8S9Z5H7</accession>
<evidence type="ECO:0000313" key="1">
    <source>
        <dbReference type="EMBL" id="KAF7262725.1"/>
    </source>
</evidence>
<evidence type="ECO:0000313" key="2">
    <source>
        <dbReference type="Proteomes" id="UP000822476"/>
    </source>
</evidence>
<comment type="caution">
    <text evidence="1">The sequence shown here is derived from an EMBL/GenBank/DDBJ whole genome shotgun (WGS) entry which is preliminary data.</text>
</comment>
<dbReference type="EMBL" id="JTDE01000001">
    <property type="protein sequence ID" value="KAF7262725.1"/>
    <property type="molecule type" value="Genomic_DNA"/>
</dbReference>